<feature type="domain" description="Glutamate/phenylalanine/leucine/valine/L-tryptophan dehydrogenase C-terminal" evidence="1">
    <location>
        <begin position="29"/>
        <end position="238"/>
    </location>
</feature>
<organism evidence="2">
    <name type="scientific">hydrothermal vent metagenome</name>
    <dbReference type="NCBI Taxonomy" id="652676"/>
    <lineage>
        <taxon>unclassified sequences</taxon>
        <taxon>metagenomes</taxon>
        <taxon>ecological metagenomes</taxon>
    </lineage>
</organism>
<proteinExistence type="predicted"/>
<dbReference type="Gene3D" id="3.40.50.720">
    <property type="entry name" value="NAD(P)-binding Rossmann-like Domain"/>
    <property type="match status" value="1"/>
</dbReference>
<dbReference type="AlphaFoldDB" id="A0A3B0RWQ8"/>
<dbReference type="Pfam" id="PF00208">
    <property type="entry name" value="ELFV_dehydrog"/>
    <property type="match status" value="2"/>
</dbReference>
<accession>A0A3B0RWQ8</accession>
<sequence length="242" mass="25210">VGTTVANMEIVATQTQYVRGLTVEHGGSGDPSPATAHGVATAQRAVATMLWGSQDLAGKRVAIKGVGKVGMALVERLSRYGAELIVADVNTLATDIASREYGAKVVDTDEIHHVECEIFAPCALGGGLNERTIPELRCAAVVGSANNQLATHDDGDRLANAGILYAPDFVVNAGGIINIAAEEDGYSPEKADAMVERIFDNLIEILTTADRLGIGTHVAAEHVAEERIAAVAATEAQRDPGT</sequence>
<dbReference type="PANTHER" id="PTHR42722:SF1">
    <property type="entry name" value="VALINE DEHYDROGENASE"/>
    <property type="match status" value="1"/>
</dbReference>
<name>A0A3B0RWQ8_9ZZZZ</name>
<dbReference type="InterPro" id="IPR006096">
    <property type="entry name" value="Glu/Leu/Phe/Val/Trp_DH_C"/>
</dbReference>
<evidence type="ECO:0000259" key="1">
    <source>
        <dbReference type="SMART" id="SM00839"/>
    </source>
</evidence>
<dbReference type="PANTHER" id="PTHR42722">
    <property type="entry name" value="LEUCINE DEHYDROGENASE"/>
    <property type="match status" value="1"/>
</dbReference>
<evidence type="ECO:0000313" key="2">
    <source>
        <dbReference type="EMBL" id="VAV98294.1"/>
    </source>
</evidence>
<dbReference type="CDD" id="cd01075">
    <property type="entry name" value="NAD_bind_Leu_Phe_Val_DH"/>
    <property type="match status" value="1"/>
</dbReference>
<dbReference type="EC" id="1.4.1.9" evidence="2"/>
<feature type="non-terminal residue" evidence="2">
    <location>
        <position position="1"/>
    </location>
</feature>
<dbReference type="EMBL" id="UOEI01000229">
    <property type="protein sequence ID" value="VAV98294.1"/>
    <property type="molecule type" value="Genomic_DNA"/>
</dbReference>
<keyword evidence="2" id="KW-0560">Oxidoreductase</keyword>
<gene>
    <name evidence="2" type="ORF">MNBD_ACTINO01-2269</name>
</gene>
<dbReference type="InterPro" id="IPR006095">
    <property type="entry name" value="Glu/Leu/Phe/Val/Trp_DH"/>
</dbReference>
<dbReference type="InterPro" id="IPR036291">
    <property type="entry name" value="NAD(P)-bd_dom_sf"/>
</dbReference>
<dbReference type="PRINTS" id="PR00082">
    <property type="entry name" value="GLFDHDRGNASE"/>
</dbReference>
<dbReference type="GO" id="GO:0006520">
    <property type="term" value="P:amino acid metabolic process"/>
    <property type="evidence" value="ECO:0007669"/>
    <property type="project" value="InterPro"/>
</dbReference>
<reference evidence="2" key="1">
    <citation type="submission" date="2018-06" db="EMBL/GenBank/DDBJ databases">
        <authorList>
            <person name="Zhirakovskaya E."/>
        </authorList>
    </citation>
    <scope>NUCLEOTIDE SEQUENCE</scope>
</reference>
<dbReference type="GO" id="GO:0050049">
    <property type="term" value="F:L-leucine dehydrogenase activity"/>
    <property type="evidence" value="ECO:0007669"/>
    <property type="project" value="UniProtKB-EC"/>
</dbReference>
<dbReference type="SUPFAM" id="SSF51735">
    <property type="entry name" value="NAD(P)-binding Rossmann-fold domains"/>
    <property type="match status" value="1"/>
</dbReference>
<protein>
    <submittedName>
        <fullName evidence="2">Branched-chain amino acid dehydrogenase [deaminating]</fullName>
        <ecNumber evidence="2">1.4.1.9</ecNumber>
    </submittedName>
</protein>
<dbReference type="InterPro" id="IPR016211">
    <property type="entry name" value="Glu/Phe/Leu/Val/Trp_DH_bac/arc"/>
</dbReference>
<dbReference type="SMART" id="SM00839">
    <property type="entry name" value="ELFV_dehydrog"/>
    <property type="match status" value="1"/>
</dbReference>